<protein>
    <submittedName>
        <fullName evidence="2">Glycoprotein xg</fullName>
    </submittedName>
</protein>
<accession>A0ABQ9CWJ3</accession>
<comment type="caution">
    <text evidence="2">The sequence shown here is derived from an EMBL/GenBank/DDBJ whole genome shotgun (WGS) entry which is preliminary data.</text>
</comment>
<reference evidence="2" key="1">
    <citation type="submission" date="2019-10" db="EMBL/GenBank/DDBJ databases">
        <authorList>
            <person name="Soares A.E.R."/>
            <person name="Aleixo A."/>
            <person name="Schneider P."/>
            <person name="Miyaki C.Y."/>
            <person name="Schneider M.P."/>
            <person name="Mello C."/>
            <person name="Vasconcelos A.T.R."/>
        </authorList>
    </citation>
    <scope>NUCLEOTIDE SEQUENCE</scope>
    <source>
        <tissue evidence="2">Muscle</tissue>
    </source>
</reference>
<dbReference type="Proteomes" id="UP001145742">
    <property type="component" value="Unassembled WGS sequence"/>
</dbReference>
<gene>
    <name evidence="2" type="ORF">WISP_128907</name>
</gene>
<sequence length="82" mass="8698">MRSSKVARVPRAPGNGKHWPSSKSKVQDIVLPLDEPPDVPIGPFFQPVGVPLVGSTTLWCISLSSQFGALSKLAEGTLCSII</sequence>
<evidence type="ECO:0000256" key="1">
    <source>
        <dbReference type="SAM" id="MobiDB-lite"/>
    </source>
</evidence>
<name>A0ABQ9CWJ3_9PASS</name>
<dbReference type="EMBL" id="WHWB01034618">
    <property type="protein sequence ID" value="KAJ7407177.1"/>
    <property type="molecule type" value="Genomic_DNA"/>
</dbReference>
<organism evidence="2 3">
    <name type="scientific">Willisornis vidua</name>
    <name type="common">Xingu scale-backed antbird</name>
    <dbReference type="NCBI Taxonomy" id="1566151"/>
    <lineage>
        <taxon>Eukaryota</taxon>
        <taxon>Metazoa</taxon>
        <taxon>Chordata</taxon>
        <taxon>Craniata</taxon>
        <taxon>Vertebrata</taxon>
        <taxon>Euteleostomi</taxon>
        <taxon>Archelosauria</taxon>
        <taxon>Archosauria</taxon>
        <taxon>Dinosauria</taxon>
        <taxon>Saurischia</taxon>
        <taxon>Theropoda</taxon>
        <taxon>Coelurosauria</taxon>
        <taxon>Aves</taxon>
        <taxon>Neognathae</taxon>
        <taxon>Neoaves</taxon>
        <taxon>Telluraves</taxon>
        <taxon>Australaves</taxon>
        <taxon>Passeriformes</taxon>
        <taxon>Thamnophilidae</taxon>
        <taxon>Willisornis</taxon>
    </lineage>
</organism>
<feature type="region of interest" description="Disordered" evidence="1">
    <location>
        <begin position="1"/>
        <end position="23"/>
    </location>
</feature>
<proteinExistence type="predicted"/>
<evidence type="ECO:0000313" key="2">
    <source>
        <dbReference type="EMBL" id="KAJ7407177.1"/>
    </source>
</evidence>
<keyword evidence="3" id="KW-1185">Reference proteome</keyword>
<evidence type="ECO:0000313" key="3">
    <source>
        <dbReference type="Proteomes" id="UP001145742"/>
    </source>
</evidence>